<keyword evidence="1" id="KW-1133">Transmembrane helix</keyword>
<dbReference type="PANTHER" id="PTHR15922">
    <property type="entry name" value="NEUROBLASTOMA-AMPLIFIED SEQUENCE"/>
    <property type="match status" value="1"/>
</dbReference>
<evidence type="ECO:0000256" key="1">
    <source>
        <dbReference type="SAM" id="Phobius"/>
    </source>
</evidence>
<gene>
    <name evidence="2" type="ORF">TMSB3V08_LOCUS2099</name>
</gene>
<keyword evidence="1" id="KW-0472">Membrane</keyword>
<organism evidence="2">
    <name type="scientific">Timema monikensis</name>
    <dbReference type="NCBI Taxonomy" id="170555"/>
    <lineage>
        <taxon>Eukaryota</taxon>
        <taxon>Metazoa</taxon>
        <taxon>Ecdysozoa</taxon>
        <taxon>Arthropoda</taxon>
        <taxon>Hexapoda</taxon>
        <taxon>Insecta</taxon>
        <taxon>Pterygota</taxon>
        <taxon>Neoptera</taxon>
        <taxon>Polyneoptera</taxon>
        <taxon>Phasmatodea</taxon>
        <taxon>Timematodea</taxon>
        <taxon>Timematoidea</taxon>
        <taxon>Timematidae</taxon>
        <taxon>Timema</taxon>
    </lineage>
</organism>
<dbReference type="AlphaFoldDB" id="A0A7R9E0J0"/>
<protein>
    <submittedName>
        <fullName evidence="2">Uncharacterized protein</fullName>
    </submittedName>
</protein>
<reference evidence="2" key="1">
    <citation type="submission" date="2020-11" db="EMBL/GenBank/DDBJ databases">
        <authorList>
            <person name="Tran Van P."/>
        </authorList>
    </citation>
    <scope>NUCLEOTIDE SEQUENCE</scope>
</reference>
<name>A0A7R9E0J0_9NEOP</name>
<evidence type="ECO:0000313" key="2">
    <source>
        <dbReference type="EMBL" id="CAD7425182.1"/>
    </source>
</evidence>
<dbReference type="GO" id="GO:0006890">
    <property type="term" value="P:retrograde vesicle-mediated transport, Golgi to endoplasmic reticulum"/>
    <property type="evidence" value="ECO:0007669"/>
    <property type="project" value="TreeGrafter"/>
</dbReference>
<proteinExistence type="predicted"/>
<dbReference type="EMBL" id="OB792897">
    <property type="protein sequence ID" value="CAD7425182.1"/>
    <property type="molecule type" value="Genomic_DNA"/>
</dbReference>
<keyword evidence="1" id="KW-0812">Transmembrane</keyword>
<feature type="transmembrane region" description="Helical" evidence="1">
    <location>
        <begin position="135"/>
        <end position="160"/>
    </location>
</feature>
<sequence>MVAVNTLAIEVKKLSDKSSLEMNNPRAPLLVLDYGQIYVSTLLSSGSAANIKATGDILQCREVGDYSKKVPFTRAVALVLQAATEYFDSAGDLLDPAMELARLCLHLILDEHEEIQEKLDLISSLQFLSDFGLTLLPLQVGVIVVVVVVIIIIIIIIIIINNNNNNCLQETVRLCDDRMRLIEACVRNKPKAYRQCVRLLKLAEKLRVAGADSRAREGQVLVLVAQTAFQTCHNIENYAV</sequence>
<dbReference type="PANTHER" id="PTHR15922:SF2">
    <property type="entry name" value="NBAS SUBUNIT OF NRZ TETHERING COMPLEX"/>
    <property type="match status" value="1"/>
</dbReference>
<dbReference type="GO" id="GO:0000149">
    <property type="term" value="F:SNARE binding"/>
    <property type="evidence" value="ECO:0007669"/>
    <property type="project" value="TreeGrafter"/>
</dbReference>
<accession>A0A7R9E0J0</accession>
<dbReference type="GO" id="GO:0070939">
    <property type="term" value="C:Dsl1/NZR complex"/>
    <property type="evidence" value="ECO:0007669"/>
    <property type="project" value="TreeGrafter"/>
</dbReference>